<dbReference type="AlphaFoldDB" id="A0A250JHK5"/>
<dbReference type="KEGG" id="cfus:CYFUS_008592"/>
<name>A0A250JHK5_9BACT</name>
<evidence type="ECO:0000313" key="1">
    <source>
        <dbReference type="EMBL" id="ATB43113.1"/>
    </source>
</evidence>
<reference evidence="1 2" key="1">
    <citation type="submission" date="2017-06" db="EMBL/GenBank/DDBJ databases">
        <title>Sequencing and comparative analysis of myxobacterial genomes.</title>
        <authorList>
            <person name="Rupp O."/>
            <person name="Goesmann A."/>
            <person name="Sogaard-Andersen L."/>
        </authorList>
    </citation>
    <scope>NUCLEOTIDE SEQUENCE [LARGE SCALE GENOMIC DNA]</scope>
    <source>
        <strain evidence="1 2">DSM 52655</strain>
    </source>
</reference>
<dbReference type="EMBL" id="CP022098">
    <property type="protein sequence ID" value="ATB43113.1"/>
    <property type="molecule type" value="Genomic_DNA"/>
</dbReference>
<dbReference type="RefSeq" id="WP_095990571.1">
    <property type="nucleotide sequence ID" value="NZ_CP022098.1"/>
</dbReference>
<protein>
    <submittedName>
        <fullName evidence="1">Addiction module protein</fullName>
    </submittedName>
</protein>
<gene>
    <name evidence="1" type="ORF">CYFUS_008592</name>
</gene>
<sequence length="79" mass="9161">MATKEDLLSDVLRLPPEERAEVAHKLLLSLEAEAEDPEAQAEWSVELERRAREVLDGRVKTVPWEQVEERISTRLGQRR</sequence>
<dbReference type="Proteomes" id="UP000217257">
    <property type="component" value="Chromosome"/>
</dbReference>
<evidence type="ECO:0000313" key="2">
    <source>
        <dbReference type="Proteomes" id="UP000217257"/>
    </source>
</evidence>
<accession>A0A250JHK5</accession>
<proteinExistence type="predicted"/>
<dbReference type="InterPro" id="IPR013406">
    <property type="entry name" value="CHP02574_addiction_mod"/>
</dbReference>
<dbReference type="Pfam" id="PF09720">
    <property type="entry name" value="Unstab_antitox"/>
    <property type="match status" value="1"/>
</dbReference>
<organism evidence="1 2">
    <name type="scientific">Cystobacter fuscus</name>
    <dbReference type="NCBI Taxonomy" id="43"/>
    <lineage>
        <taxon>Bacteria</taxon>
        <taxon>Pseudomonadati</taxon>
        <taxon>Myxococcota</taxon>
        <taxon>Myxococcia</taxon>
        <taxon>Myxococcales</taxon>
        <taxon>Cystobacterineae</taxon>
        <taxon>Archangiaceae</taxon>
        <taxon>Cystobacter</taxon>
    </lineage>
</organism>
<dbReference type="NCBIfam" id="TIGR02574">
    <property type="entry name" value="stabl_TIGR02574"/>
    <property type="match status" value="1"/>
</dbReference>